<dbReference type="HOGENOM" id="CLU_2734583_0_0_5"/>
<evidence type="ECO:0000313" key="3">
    <source>
        <dbReference type="Proteomes" id="UP000005952"/>
    </source>
</evidence>
<gene>
    <name evidence="2" type="ORF">HYPDE_34888</name>
</gene>
<keyword evidence="3" id="KW-1185">Reference proteome</keyword>
<dbReference type="STRING" id="670307.HYPDE_34888"/>
<dbReference type="Proteomes" id="UP000005952">
    <property type="component" value="Chromosome"/>
</dbReference>
<dbReference type="AlphaFoldDB" id="N0B553"/>
<protein>
    <submittedName>
        <fullName evidence="2">Uncharacterized protein</fullName>
    </submittedName>
</protein>
<feature type="coiled-coil region" evidence="1">
    <location>
        <begin position="42"/>
        <end position="69"/>
    </location>
</feature>
<keyword evidence="1" id="KW-0175">Coiled coil</keyword>
<accession>N0B553</accession>
<dbReference type="EMBL" id="CP005587">
    <property type="protein sequence ID" value="AGK58649.1"/>
    <property type="molecule type" value="Genomic_DNA"/>
</dbReference>
<sequence>MGLVALTEATNAACSTPTGAAGDTIYSHNVFDVDRARTEAKLKAANDNIGSLQHGVKLLQEEVRELKQAWR</sequence>
<name>N0B553_9HYPH</name>
<dbReference type="KEGG" id="hdt:HYPDE_34888"/>
<proteinExistence type="predicted"/>
<evidence type="ECO:0000256" key="1">
    <source>
        <dbReference type="SAM" id="Coils"/>
    </source>
</evidence>
<organism evidence="2 3">
    <name type="scientific">Hyphomicrobium denitrificans 1NES1</name>
    <dbReference type="NCBI Taxonomy" id="670307"/>
    <lineage>
        <taxon>Bacteria</taxon>
        <taxon>Pseudomonadati</taxon>
        <taxon>Pseudomonadota</taxon>
        <taxon>Alphaproteobacteria</taxon>
        <taxon>Hyphomicrobiales</taxon>
        <taxon>Hyphomicrobiaceae</taxon>
        <taxon>Hyphomicrobium</taxon>
    </lineage>
</organism>
<reference evidence="2 3" key="1">
    <citation type="journal article" date="2013" name="Genome Announc.">
        <title>Genome sequences for three denitrifying bacterial strains isolated from a uranium- and nitrate-contaminated subsurface environment.</title>
        <authorList>
            <person name="Venkatramanan R."/>
            <person name="Prakash O."/>
            <person name="Woyke T."/>
            <person name="Chain P."/>
            <person name="Goodwin L.A."/>
            <person name="Watson D."/>
            <person name="Brooks S."/>
            <person name="Kostka J.E."/>
            <person name="Green S.J."/>
        </authorList>
    </citation>
    <scope>NUCLEOTIDE SEQUENCE [LARGE SCALE GENOMIC DNA]</scope>
    <source>
        <strain evidence="2 3">1NES1</strain>
    </source>
</reference>
<evidence type="ECO:0000313" key="2">
    <source>
        <dbReference type="EMBL" id="AGK58649.1"/>
    </source>
</evidence>